<reference evidence="2" key="1">
    <citation type="submission" date="2020-01" db="EMBL/GenBank/DDBJ databases">
        <title>Genome sequence of Kobresia littledalei, the first chromosome-level genome in the family Cyperaceae.</title>
        <authorList>
            <person name="Qu G."/>
        </authorList>
    </citation>
    <scope>NUCLEOTIDE SEQUENCE</scope>
    <source>
        <strain evidence="2">C.B.Clarke</strain>
        <tissue evidence="2">Leaf</tissue>
    </source>
</reference>
<comment type="caution">
    <text evidence="2">The sequence shown here is derived from an EMBL/GenBank/DDBJ whole genome shotgun (WGS) entry which is preliminary data.</text>
</comment>
<evidence type="ECO:0000313" key="2">
    <source>
        <dbReference type="EMBL" id="KAF3333733.1"/>
    </source>
</evidence>
<organism evidence="2 3">
    <name type="scientific">Carex littledalei</name>
    <dbReference type="NCBI Taxonomy" id="544730"/>
    <lineage>
        <taxon>Eukaryota</taxon>
        <taxon>Viridiplantae</taxon>
        <taxon>Streptophyta</taxon>
        <taxon>Embryophyta</taxon>
        <taxon>Tracheophyta</taxon>
        <taxon>Spermatophyta</taxon>
        <taxon>Magnoliopsida</taxon>
        <taxon>Liliopsida</taxon>
        <taxon>Poales</taxon>
        <taxon>Cyperaceae</taxon>
        <taxon>Cyperoideae</taxon>
        <taxon>Cariceae</taxon>
        <taxon>Carex</taxon>
        <taxon>Carex subgen. Euthyceras</taxon>
    </lineage>
</organism>
<protein>
    <submittedName>
        <fullName evidence="2">Plant mobile domain-containing protein</fullName>
    </submittedName>
</protein>
<keyword evidence="3" id="KW-1185">Reference proteome</keyword>
<name>A0A833VST9_9POAL</name>
<gene>
    <name evidence="2" type="ORF">FCM35_KLT01424</name>
</gene>
<sequence length="259" mass="30221">MLHEASITWYPYRLFYDRGLLCQLTLDQRHLSFYRGSCVYFWIVEYHYPDRVPRQFGLDAYVPDFPELGEQQTTQLHNTKHNKPKVNWSTRFWEHYQRAASPGDHLWTPPPAIDAPMPAGPWRLRYLVWYQRWGMPTVYLQGDYGDALRRRLTGDGSRTYLPFGPIHTRSCTDRGGLWLGRSPRWYVARCWGGHQLARDKAPPPDPEQPGDPIYAAEMPPPPADDDSGWAIHQWVLNNNAWNAMKLPPPPSPPHSLWMT</sequence>
<proteinExistence type="predicted"/>
<evidence type="ECO:0000256" key="1">
    <source>
        <dbReference type="SAM" id="MobiDB-lite"/>
    </source>
</evidence>
<dbReference type="OrthoDB" id="659384at2759"/>
<dbReference type="EMBL" id="SWLB01000010">
    <property type="protein sequence ID" value="KAF3333733.1"/>
    <property type="molecule type" value="Genomic_DNA"/>
</dbReference>
<evidence type="ECO:0000313" key="3">
    <source>
        <dbReference type="Proteomes" id="UP000623129"/>
    </source>
</evidence>
<feature type="region of interest" description="Disordered" evidence="1">
    <location>
        <begin position="196"/>
        <end position="227"/>
    </location>
</feature>
<accession>A0A833VST9</accession>
<dbReference type="AlphaFoldDB" id="A0A833VST9"/>
<dbReference type="Proteomes" id="UP000623129">
    <property type="component" value="Unassembled WGS sequence"/>
</dbReference>